<dbReference type="EMBL" id="ML976719">
    <property type="protein sequence ID" value="KAF1968569.1"/>
    <property type="molecule type" value="Genomic_DNA"/>
</dbReference>
<evidence type="ECO:0000313" key="3">
    <source>
        <dbReference type="Proteomes" id="UP000800036"/>
    </source>
</evidence>
<feature type="coiled-coil region" evidence="1">
    <location>
        <begin position="22"/>
        <end position="49"/>
    </location>
</feature>
<reference evidence="2" key="1">
    <citation type="journal article" date="2020" name="Stud. Mycol.">
        <title>101 Dothideomycetes genomes: a test case for predicting lifestyles and emergence of pathogens.</title>
        <authorList>
            <person name="Haridas S."/>
            <person name="Albert R."/>
            <person name="Binder M."/>
            <person name="Bloem J."/>
            <person name="Labutti K."/>
            <person name="Salamov A."/>
            <person name="Andreopoulos B."/>
            <person name="Baker S."/>
            <person name="Barry K."/>
            <person name="Bills G."/>
            <person name="Bluhm B."/>
            <person name="Cannon C."/>
            <person name="Castanera R."/>
            <person name="Culley D."/>
            <person name="Daum C."/>
            <person name="Ezra D."/>
            <person name="Gonzalez J."/>
            <person name="Henrissat B."/>
            <person name="Kuo A."/>
            <person name="Liang C."/>
            <person name="Lipzen A."/>
            <person name="Lutzoni F."/>
            <person name="Magnuson J."/>
            <person name="Mondo S."/>
            <person name="Nolan M."/>
            <person name="Ohm R."/>
            <person name="Pangilinan J."/>
            <person name="Park H.-J."/>
            <person name="Ramirez L."/>
            <person name="Alfaro M."/>
            <person name="Sun H."/>
            <person name="Tritt A."/>
            <person name="Yoshinaga Y."/>
            <person name="Zwiers L.-H."/>
            <person name="Turgeon B."/>
            <person name="Goodwin S."/>
            <person name="Spatafora J."/>
            <person name="Crous P."/>
            <person name="Grigoriev I."/>
        </authorList>
    </citation>
    <scope>NUCLEOTIDE SEQUENCE</scope>
    <source>
        <strain evidence="2">CBS 107.79</strain>
    </source>
</reference>
<organism evidence="2 3">
    <name type="scientific">Bimuria novae-zelandiae CBS 107.79</name>
    <dbReference type="NCBI Taxonomy" id="1447943"/>
    <lineage>
        <taxon>Eukaryota</taxon>
        <taxon>Fungi</taxon>
        <taxon>Dikarya</taxon>
        <taxon>Ascomycota</taxon>
        <taxon>Pezizomycotina</taxon>
        <taxon>Dothideomycetes</taxon>
        <taxon>Pleosporomycetidae</taxon>
        <taxon>Pleosporales</taxon>
        <taxon>Massarineae</taxon>
        <taxon>Didymosphaeriaceae</taxon>
        <taxon>Bimuria</taxon>
    </lineage>
</organism>
<dbReference type="Proteomes" id="UP000800036">
    <property type="component" value="Unassembled WGS sequence"/>
</dbReference>
<keyword evidence="3" id="KW-1185">Reference proteome</keyword>
<keyword evidence="1" id="KW-0175">Coiled coil</keyword>
<accession>A0A6A5UX75</accession>
<dbReference type="AlphaFoldDB" id="A0A6A5UX75"/>
<gene>
    <name evidence="2" type="ORF">BU23DRAFT_602154</name>
</gene>
<evidence type="ECO:0000313" key="2">
    <source>
        <dbReference type="EMBL" id="KAF1968569.1"/>
    </source>
</evidence>
<sequence>MIADRKKGILTQELSEANCEKIALAELKAENATREAAAANSQMQHLARKLADHSLHLDLLDEGTFQALREVVKVIHSNTDIRFSLNNNLTNDLIKMAELYSSLDSEYCSVEKWSTYVHATSREAVMPLSCAGTVSIGFGSKRSRKRRCALWWS</sequence>
<name>A0A6A5UX75_9PLEO</name>
<evidence type="ECO:0000256" key="1">
    <source>
        <dbReference type="SAM" id="Coils"/>
    </source>
</evidence>
<proteinExistence type="predicted"/>
<protein>
    <submittedName>
        <fullName evidence="2">Uncharacterized protein</fullName>
    </submittedName>
</protein>